<dbReference type="EMBL" id="KN837463">
    <property type="protein sequence ID" value="KIJ24718.1"/>
    <property type="molecule type" value="Genomic_DNA"/>
</dbReference>
<reference evidence="1 2" key="1">
    <citation type="submission" date="2014-06" db="EMBL/GenBank/DDBJ databases">
        <title>Evolutionary Origins and Diversification of the Mycorrhizal Mutualists.</title>
        <authorList>
            <consortium name="DOE Joint Genome Institute"/>
            <consortium name="Mycorrhizal Genomics Consortium"/>
            <person name="Kohler A."/>
            <person name="Kuo A."/>
            <person name="Nagy L.G."/>
            <person name="Floudas D."/>
            <person name="Copeland A."/>
            <person name="Barry K.W."/>
            <person name="Cichocki N."/>
            <person name="Veneault-Fourrey C."/>
            <person name="LaButti K."/>
            <person name="Lindquist E.A."/>
            <person name="Lipzen A."/>
            <person name="Lundell T."/>
            <person name="Morin E."/>
            <person name="Murat C."/>
            <person name="Riley R."/>
            <person name="Ohm R."/>
            <person name="Sun H."/>
            <person name="Tunlid A."/>
            <person name="Henrissat B."/>
            <person name="Grigoriev I.V."/>
            <person name="Hibbett D.S."/>
            <person name="Martin F."/>
        </authorList>
    </citation>
    <scope>NUCLEOTIDE SEQUENCE [LARGE SCALE GENOMIC DNA]</scope>
    <source>
        <strain evidence="1 2">SS14</strain>
    </source>
</reference>
<sequence length="125" mass="14786">LFLAQITSGFFGLNWLGELVWPDYRQLQAYTNVSMRHSVGFEENHYSYHLHKSDKLFEGARIVIQTVNSPYDPIYFFKKYLHSRDSLFPGQPELWLRSDGSLPLRSWFITYLHRFFPADILGHSL</sequence>
<gene>
    <name evidence="1" type="ORF">M422DRAFT_194359</name>
</gene>
<dbReference type="HOGENOM" id="CLU_111690_1_0_1"/>
<keyword evidence="2" id="KW-1185">Reference proteome</keyword>
<accession>A0A0C9T6Y4</accession>
<organism evidence="1 2">
    <name type="scientific">Sphaerobolus stellatus (strain SS14)</name>
    <dbReference type="NCBI Taxonomy" id="990650"/>
    <lineage>
        <taxon>Eukaryota</taxon>
        <taxon>Fungi</taxon>
        <taxon>Dikarya</taxon>
        <taxon>Basidiomycota</taxon>
        <taxon>Agaricomycotina</taxon>
        <taxon>Agaricomycetes</taxon>
        <taxon>Phallomycetidae</taxon>
        <taxon>Geastrales</taxon>
        <taxon>Sphaerobolaceae</taxon>
        <taxon>Sphaerobolus</taxon>
    </lineage>
</organism>
<dbReference type="Proteomes" id="UP000054279">
    <property type="component" value="Unassembled WGS sequence"/>
</dbReference>
<dbReference type="OrthoDB" id="5598396at2759"/>
<evidence type="ECO:0000313" key="1">
    <source>
        <dbReference type="EMBL" id="KIJ24718.1"/>
    </source>
</evidence>
<protein>
    <submittedName>
        <fullName evidence="1">Unplaced genomic scaffold SPHSTscaffold_388, whole genome shotgun sequence</fullName>
    </submittedName>
</protein>
<evidence type="ECO:0000313" key="2">
    <source>
        <dbReference type="Proteomes" id="UP000054279"/>
    </source>
</evidence>
<name>A0A0C9T6Y4_SPHS4</name>
<feature type="non-terminal residue" evidence="1">
    <location>
        <position position="1"/>
    </location>
</feature>
<proteinExistence type="predicted"/>
<dbReference type="AlphaFoldDB" id="A0A0C9T6Y4"/>